<feature type="transmembrane region" description="Helical" evidence="1">
    <location>
        <begin position="7"/>
        <end position="30"/>
    </location>
</feature>
<gene>
    <name evidence="2" type="ORF">ACFFIX_20570</name>
</gene>
<accession>A0ABV6GJB0</accession>
<organism evidence="2 3">
    <name type="scientific">Metabacillus herbersteinensis</name>
    <dbReference type="NCBI Taxonomy" id="283816"/>
    <lineage>
        <taxon>Bacteria</taxon>
        <taxon>Bacillati</taxon>
        <taxon>Bacillota</taxon>
        <taxon>Bacilli</taxon>
        <taxon>Bacillales</taxon>
        <taxon>Bacillaceae</taxon>
        <taxon>Metabacillus</taxon>
    </lineage>
</organism>
<keyword evidence="1" id="KW-0472">Membrane</keyword>
<sequence length="50" mass="5453">MNQTLSTFLKIAVTAMCIGILLFGVGYVMVDTEADAYELEIESVQADLPQ</sequence>
<proteinExistence type="predicted"/>
<protein>
    <recommendedName>
        <fullName evidence="4">Phosphatase</fullName>
    </recommendedName>
</protein>
<dbReference type="Proteomes" id="UP001589854">
    <property type="component" value="Unassembled WGS sequence"/>
</dbReference>
<keyword evidence="3" id="KW-1185">Reference proteome</keyword>
<reference evidence="2 3" key="1">
    <citation type="submission" date="2024-09" db="EMBL/GenBank/DDBJ databases">
        <authorList>
            <person name="Sun Q."/>
            <person name="Mori K."/>
        </authorList>
    </citation>
    <scope>NUCLEOTIDE SEQUENCE [LARGE SCALE GENOMIC DNA]</scope>
    <source>
        <strain evidence="2 3">CCM 7228</strain>
    </source>
</reference>
<evidence type="ECO:0000313" key="2">
    <source>
        <dbReference type="EMBL" id="MFC0273785.1"/>
    </source>
</evidence>
<name>A0ABV6GJB0_9BACI</name>
<dbReference type="RefSeq" id="WP_378937428.1">
    <property type="nucleotide sequence ID" value="NZ_JBHLVO010000024.1"/>
</dbReference>
<evidence type="ECO:0008006" key="4">
    <source>
        <dbReference type="Google" id="ProtNLM"/>
    </source>
</evidence>
<evidence type="ECO:0000313" key="3">
    <source>
        <dbReference type="Proteomes" id="UP001589854"/>
    </source>
</evidence>
<evidence type="ECO:0000256" key="1">
    <source>
        <dbReference type="SAM" id="Phobius"/>
    </source>
</evidence>
<keyword evidence="1" id="KW-1133">Transmembrane helix</keyword>
<keyword evidence="1" id="KW-0812">Transmembrane</keyword>
<comment type="caution">
    <text evidence="2">The sequence shown here is derived from an EMBL/GenBank/DDBJ whole genome shotgun (WGS) entry which is preliminary data.</text>
</comment>
<dbReference type="EMBL" id="JBHLVO010000024">
    <property type="protein sequence ID" value="MFC0273785.1"/>
    <property type="molecule type" value="Genomic_DNA"/>
</dbReference>